<name>A0A0P6WCD1_9HYPH</name>
<protein>
    <submittedName>
        <fullName evidence="2">Uncharacterized protein</fullName>
    </submittedName>
</protein>
<reference evidence="2 3" key="1">
    <citation type="submission" date="2015-09" db="EMBL/GenBank/DDBJ databases">
        <authorList>
            <person name="Jackson K.R."/>
            <person name="Lunt B.L."/>
            <person name="Fisher J.N.B."/>
            <person name="Gardner A.V."/>
            <person name="Bailey M.E."/>
            <person name="Deus L.M."/>
            <person name="Earl A.S."/>
            <person name="Gibby P.D."/>
            <person name="Hartmann K.A."/>
            <person name="Liu J.E."/>
            <person name="Manci A.M."/>
            <person name="Nielsen D.A."/>
            <person name="Solomon M.B."/>
            <person name="Breakwell D.P."/>
            <person name="Burnett S.H."/>
            <person name="Grose J.H."/>
        </authorList>
    </citation>
    <scope>NUCLEOTIDE SEQUENCE [LARGE SCALE GENOMIC DNA]</scope>
    <source>
        <strain evidence="2 3">16</strain>
    </source>
</reference>
<feature type="signal peptide" evidence="1">
    <location>
        <begin position="1"/>
        <end position="21"/>
    </location>
</feature>
<reference evidence="2 3" key="2">
    <citation type="submission" date="2015-10" db="EMBL/GenBank/DDBJ databases">
        <title>Draft Genome Sequence of Prosthecomicrobium hirschii ATCC 27832.</title>
        <authorList>
            <person name="Daniel J."/>
            <person name="Givan S.A."/>
            <person name="Brun Y.V."/>
            <person name="Brown P.J."/>
        </authorList>
    </citation>
    <scope>NUCLEOTIDE SEQUENCE [LARGE SCALE GENOMIC DNA]</scope>
    <source>
        <strain evidence="2 3">16</strain>
    </source>
</reference>
<dbReference type="AlphaFoldDB" id="A0A0P6WCD1"/>
<dbReference type="STRING" id="665126.ABB55_08875"/>
<feature type="chain" id="PRO_5006132268" evidence="1">
    <location>
        <begin position="22"/>
        <end position="146"/>
    </location>
</feature>
<organism evidence="2 3">
    <name type="scientific">Prosthecodimorpha hirschii</name>
    <dbReference type="NCBI Taxonomy" id="665126"/>
    <lineage>
        <taxon>Bacteria</taxon>
        <taxon>Pseudomonadati</taxon>
        <taxon>Pseudomonadota</taxon>
        <taxon>Alphaproteobacteria</taxon>
        <taxon>Hyphomicrobiales</taxon>
        <taxon>Ancalomicrobiaceae</taxon>
        <taxon>Prosthecodimorpha</taxon>
    </lineage>
</organism>
<dbReference type="Proteomes" id="UP000048984">
    <property type="component" value="Unassembled WGS sequence"/>
</dbReference>
<gene>
    <name evidence="2" type="ORF">ABB55_08875</name>
</gene>
<sequence>MKNAVQSLVGLGLLLAATDQAAAGDVAPRISCAGKGGLTIEGSAGEGRKPNITVTIGEQVSEFGPDDSVAYVSFGPKDGVWTLIVDRTAPDASGYVEVYALPKSLRFKPKDGEDYEIRFTGRAWATHLGSKSVRGTEVTCLVRKDV</sequence>
<dbReference type="RefSeq" id="WP_054358494.1">
    <property type="nucleotide sequence ID" value="NZ_LJYW01000001.1"/>
</dbReference>
<evidence type="ECO:0000256" key="1">
    <source>
        <dbReference type="SAM" id="SignalP"/>
    </source>
</evidence>
<evidence type="ECO:0000313" key="3">
    <source>
        <dbReference type="Proteomes" id="UP000048984"/>
    </source>
</evidence>
<comment type="caution">
    <text evidence="2">The sequence shown here is derived from an EMBL/GenBank/DDBJ whole genome shotgun (WGS) entry which is preliminary data.</text>
</comment>
<dbReference type="EMBL" id="LJYW01000001">
    <property type="protein sequence ID" value="KPL52331.1"/>
    <property type="molecule type" value="Genomic_DNA"/>
</dbReference>
<keyword evidence="3" id="KW-1185">Reference proteome</keyword>
<keyword evidence="1" id="KW-0732">Signal</keyword>
<evidence type="ECO:0000313" key="2">
    <source>
        <dbReference type="EMBL" id="KPL52331.1"/>
    </source>
</evidence>
<accession>A0A0P6WCD1</accession>
<proteinExistence type="predicted"/>